<dbReference type="Proteomes" id="UP001597362">
    <property type="component" value="Unassembled WGS sequence"/>
</dbReference>
<dbReference type="EMBL" id="JBHUHO010000021">
    <property type="protein sequence ID" value="MFD2115639.1"/>
    <property type="molecule type" value="Genomic_DNA"/>
</dbReference>
<gene>
    <name evidence="1" type="ORF">ACFSJH_07840</name>
</gene>
<evidence type="ECO:0000313" key="2">
    <source>
        <dbReference type="Proteomes" id="UP001597362"/>
    </source>
</evidence>
<keyword evidence="2" id="KW-1185">Reference proteome</keyword>
<proteinExistence type="predicted"/>
<reference evidence="2" key="1">
    <citation type="journal article" date="2019" name="Int. J. Syst. Evol. Microbiol.">
        <title>The Global Catalogue of Microorganisms (GCM) 10K type strain sequencing project: providing services to taxonomists for standard genome sequencing and annotation.</title>
        <authorList>
            <consortium name="The Broad Institute Genomics Platform"/>
            <consortium name="The Broad Institute Genome Sequencing Center for Infectious Disease"/>
            <person name="Wu L."/>
            <person name="Ma J."/>
        </authorList>
    </citation>
    <scope>NUCLEOTIDE SEQUENCE [LARGE SCALE GENOMIC DNA]</scope>
    <source>
        <strain evidence="2">GH52</strain>
    </source>
</reference>
<sequence>MEAGKEVTYRYNGDNLLVERSDEDTTIRYYYDGQQIISEAWVDPDGTVREKVSYLRGNSLAMLETATGGKGYV</sequence>
<evidence type="ECO:0008006" key="3">
    <source>
        <dbReference type="Google" id="ProtNLM"/>
    </source>
</evidence>
<dbReference type="NCBIfam" id="TIGR01643">
    <property type="entry name" value="YD_repeat_2x"/>
    <property type="match status" value="1"/>
</dbReference>
<evidence type="ECO:0000313" key="1">
    <source>
        <dbReference type="EMBL" id="MFD2115639.1"/>
    </source>
</evidence>
<comment type="caution">
    <text evidence="1">The sequence shown here is derived from an EMBL/GenBank/DDBJ whole genome shotgun (WGS) entry which is preliminary data.</text>
</comment>
<name>A0ABW4YJM6_9BACL</name>
<organism evidence="1 2">
    <name type="scientific">Paenibacillus yanchengensis</name>
    <dbReference type="NCBI Taxonomy" id="2035833"/>
    <lineage>
        <taxon>Bacteria</taxon>
        <taxon>Bacillati</taxon>
        <taxon>Bacillota</taxon>
        <taxon>Bacilli</taxon>
        <taxon>Bacillales</taxon>
        <taxon>Paenibacillaceae</taxon>
        <taxon>Paenibacillus</taxon>
    </lineage>
</organism>
<dbReference type="RefSeq" id="WP_377771001.1">
    <property type="nucleotide sequence ID" value="NZ_JBHUHO010000021.1"/>
</dbReference>
<protein>
    <recommendedName>
        <fullName evidence="3">RHS repeat protein</fullName>
    </recommendedName>
</protein>
<dbReference type="InterPro" id="IPR006530">
    <property type="entry name" value="YD"/>
</dbReference>
<accession>A0ABW4YJM6</accession>